<protein>
    <recommendedName>
        <fullName evidence="5">Secreted protein</fullName>
    </recommendedName>
</protein>
<evidence type="ECO:0000256" key="1">
    <source>
        <dbReference type="SAM" id="MobiDB-lite"/>
    </source>
</evidence>
<dbReference type="Proteomes" id="UP001432168">
    <property type="component" value="Chromosome"/>
</dbReference>
<keyword evidence="4" id="KW-1185">Reference proteome</keyword>
<dbReference type="EMBL" id="CP109011">
    <property type="protein sequence ID" value="WUT48599.1"/>
    <property type="molecule type" value="Genomic_DNA"/>
</dbReference>
<sequence>MRKTTGPTRPAACRGLGAAVLLALFALLHATFSPGLAHVSALDLDGCRQRAALAQAHACDLTPPTVMTALGAEGHHEDGDAAQSCEASAPGPRQLADLSPLSAVSDTAAHAGADPATRDETPTAKSSLAPVASSGPVALRC</sequence>
<evidence type="ECO:0000313" key="4">
    <source>
        <dbReference type="Proteomes" id="UP001432168"/>
    </source>
</evidence>
<feature type="region of interest" description="Disordered" evidence="1">
    <location>
        <begin position="70"/>
        <end position="141"/>
    </location>
</feature>
<dbReference type="EMBL" id="CP109011">
    <property type="protein sequence ID" value="WUT44857.1"/>
    <property type="molecule type" value="Genomic_DNA"/>
</dbReference>
<evidence type="ECO:0000313" key="3">
    <source>
        <dbReference type="EMBL" id="WUT48599.1"/>
    </source>
</evidence>
<evidence type="ECO:0000313" key="2">
    <source>
        <dbReference type="EMBL" id="WUT44857.1"/>
    </source>
</evidence>
<proteinExistence type="predicted"/>
<organism evidence="2 4">
    <name type="scientific">Streptomyces pseudovenezuelae</name>
    <dbReference type="NCBI Taxonomy" id="67350"/>
    <lineage>
        <taxon>Bacteria</taxon>
        <taxon>Bacillati</taxon>
        <taxon>Actinomycetota</taxon>
        <taxon>Actinomycetes</taxon>
        <taxon>Kitasatosporales</taxon>
        <taxon>Streptomycetaceae</taxon>
        <taxon>Streptomyces</taxon>
        <taxon>Streptomyces aurantiacus group</taxon>
    </lineage>
</organism>
<reference evidence="2" key="1">
    <citation type="submission" date="2022-10" db="EMBL/GenBank/DDBJ databases">
        <title>The complete genomes of actinobacterial strains from the NBC collection.</title>
        <authorList>
            <person name="Joergensen T.S."/>
            <person name="Alvarez Arevalo M."/>
            <person name="Sterndorff E.B."/>
            <person name="Faurdal D."/>
            <person name="Vuksanovic O."/>
            <person name="Mourched A.-S."/>
            <person name="Charusanti P."/>
            <person name="Shaw S."/>
            <person name="Blin K."/>
            <person name="Weber T."/>
        </authorList>
    </citation>
    <scope>NUCLEOTIDE SEQUENCE</scope>
    <source>
        <strain evidence="2">NBC_00686</strain>
    </source>
</reference>
<evidence type="ECO:0008006" key="5">
    <source>
        <dbReference type="Google" id="ProtNLM"/>
    </source>
</evidence>
<dbReference type="RefSeq" id="WP_329245432.1">
    <property type="nucleotide sequence ID" value="NZ_CP109011.1"/>
</dbReference>
<name>A0ABZ1WZP5_9ACTN</name>
<accession>A0ABZ1WZP5</accession>
<gene>
    <name evidence="2" type="ORF">OG929_22335</name>
    <name evidence="3" type="ORF">OG929_42595</name>
</gene>